<accession>X0LVW7</accession>
<dbReference type="EMBL" id="JH658248">
    <property type="protein sequence ID" value="EXM12645.1"/>
    <property type="molecule type" value="Genomic_DNA"/>
</dbReference>
<protein>
    <submittedName>
        <fullName evidence="1">Uncharacterized protein</fullName>
    </submittedName>
</protein>
<name>X0LVW7_FUSOX</name>
<sequence>MVVILSFLNPLRACLSSISRLALVFKTTPAPIPLPVPQPSVL</sequence>
<evidence type="ECO:0000313" key="1">
    <source>
        <dbReference type="EMBL" id="EXM12645.1"/>
    </source>
</evidence>
<organism evidence="1">
    <name type="scientific">Fusarium oxysporum f. sp. vasinfectum 25433</name>
    <dbReference type="NCBI Taxonomy" id="1089449"/>
    <lineage>
        <taxon>Eukaryota</taxon>
        <taxon>Fungi</taxon>
        <taxon>Dikarya</taxon>
        <taxon>Ascomycota</taxon>
        <taxon>Pezizomycotina</taxon>
        <taxon>Sordariomycetes</taxon>
        <taxon>Hypocreomycetidae</taxon>
        <taxon>Hypocreales</taxon>
        <taxon>Nectriaceae</taxon>
        <taxon>Fusarium</taxon>
        <taxon>Fusarium oxysporum species complex</taxon>
    </lineage>
</organism>
<reference evidence="1" key="2">
    <citation type="submission" date="2012-05" db="EMBL/GenBank/DDBJ databases">
        <title>The Genome Annotation of Fusarium oxysporum Cotton.</title>
        <authorList>
            <consortium name="The Broad Institute Genomics Platform"/>
            <person name="Ma L.-J."/>
            <person name="Corby-Kistler H."/>
            <person name="Broz K."/>
            <person name="Gale L.R."/>
            <person name="Jonkers W."/>
            <person name="O'Donnell K."/>
            <person name="Ploetz R."/>
            <person name="Steinberg C."/>
            <person name="Schwartz D.C."/>
            <person name="VanEtten H."/>
            <person name="Zhou S."/>
            <person name="Young S.K."/>
            <person name="Zeng Q."/>
            <person name="Gargeya S."/>
            <person name="Fitzgerald M."/>
            <person name="Abouelleil A."/>
            <person name="Alvarado L."/>
            <person name="Chapman S.B."/>
            <person name="Gainer-Dewar J."/>
            <person name="Goldberg J."/>
            <person name="Griggs A."/>
            <person name="Gujja S."/>
            <person name="Hansen M."/>
            <person name="Howarth C."/>
            <person name="Imamovic A."/>
            <person name="Ireland A."/>
            <person name="Larimer J."/>
            <person name="McCowan C."/>
            <person name="Murphy C."/>
            <person name="Pearson M."/>
            <person name="Poon T.W."/>
            <person name="Priest M."/>
            <person name="Roberts A."/>
            <person name="Saif S."/>
            <person name="Shea T."/>
            <person name="Sykes S."/>
            <person name="Wortman J."/>
            <person name="Nusbaum C."/>
            <person name="Birren B."/>
        </authorList>
    </citation>
    <scope>NUCLEOTIDE SEQUENCE</scope>
    <source>
        <strain evidence="1">25433</strain>
    </source>
</reference>
<proteinExistence type="predicted"/>
<gene>
    <name evidence="1" type="ORF">FOTG_18863</name>
</gene>
<dbReference type="HOGENOM" id="CLU_3260586_0_0_1"/>
<dbReference type="Proteomes" id="UP000030701">
    <property type="component" value="Unassembled WGS sequence"/>
</dbReference>
<dbReference type="AlphaFoldDB" id="X0LVW7"/>
<reference evidence="1" key="1">
    <citation type="submission" date="2011-11" db="EMBL/GenBank/DDBJ databases">
        <title>The Genome Sequence of Fusarium oxysporum Cotton.</title>
        <authorList>
            <consortium name="The Broad Institute Genome Sequencing Platform"/>
            <person name="Ma L.-J."/>
            <person name="Gale L.R."/>
            <person name="Schwartz D.C."/>
            <person name="Zhou S."/>
            <person name="Corby-Kistler H."/>
            <person name="Young S.K."/>
            <person name="Zeng Q."/>
            <person name="Gargeya S."/>
            <person name="Fitzgerald M."/>
            <person name="Haas B."/>
            <person name="Abouelleil A."/>
            <person name="Alvarado L."/>
            <person name="Arachchi H.M."/>
            <person name="Berlin A."/>
            <person name="Brown A."/>
            <person name="Chapman S.B."/>
            <person name="Chen Z."/>
            <person name="Dunbar C."/>
            <person name="Freedman E."/>
            <person name="Gearin G."/>
            <person name="Goldberg J."/>
            <person name="Griggs A."/>
            <person name="Gujja S."/>
            <person name="Heiman D."/>
            <person name="Howarth C."/>
            <person name="Larson L."/>
            <person name="Lui A."/>
            <person name="MacDonald P.J.P."/>
            <person name="Montmayeur A."/>
            <person name="Murphy C."/>
            <person name="Neiman D."/>
            <person name="Pearson M."/>
            <person name="Priest M."/>
            <person name="Roberts A."/>
            <person name="Saif S."/>
            <person name="Shea T."/>
            <person name="Shenoy N."/>
            <person name="Sisk P."/>
            <person name="Stolte C."/>
            <person name="Sykes S."/>
            <person name="Wortman J."/>
            <person name="Nusbaum C."/>
            <person name="Birren B."/>
        </authorList>
    </citation>
    <scope>NUCLEOTIDE SEQUENCE [LARGE SCALE GENOMIC DNA]</scope>
    <source>
        <strain evidence="1">25433</strain>
    </source>
</reference>